<organism evidence="6 7">
    <name type="scientific">Streptomyces chromofuscus</name>
    <dbReference type="NCBI Taxonomy" id="42881"/>
    <lineage>
        <taxon>Bacteria</taxon>
        <taxon>Bacillati</taxon>
        <taxon>Actinomycetota</taxon>
        <taxon>Actinomycetes</taxon>
        <taxon>Kitasatosporales</taxon>
        <taxon>Streptomycetaceae</taxon>
        <taxon>Streptomyces</taxon>
    </lineage>
</organism>
<evidence type="ECO:0000256" key="2">
    <source>
        <dbReference type="ARBA" id="ARBA00023125"/>
    </source>
</evidence>
<name>A0A7M2TA16_STRCW</name>
<evidence type="ECO:0000256" key="3">
    <source>
        <dbReference type="ARBA" id="ARBA00023163"/>
    </source>
</evidence>
<dbReference type="InterPro" id="IPR001647">
    <property type="entry name" value="HTH_TetR"/>
</dbReference>
<dbReference type="RefSeq" id="WP_189697479.1">
    <property type="nucleotide sequence ID" value="NZ_BMTA01000005.1"/>
</dbReference>
<evidence type="ECO:0000256" key="1">
    <source>
        <dbReference type="ARBA" id="ARBA00023015"/>
    </source>
</evidence>
<dbReference type="PANTHER" id="PTHR30055:SF234">
    <property type="entry name" value="HTH-TYPE TRANSCRIPTIONAL REGULATOR BETI"/>
    <property type="match status" value="1"/>
</dbReference>
<evidence type="ECO:0000313" key="6">
    <source>
        <dbReference type="EMBL" id="QOV44785.1"/>
    </source>
</evidence>
<gene>
    <name evidence="6" type="ORF">IPT68_01830</name>
</gene>
<accession>A0A7M2TA16</accession>
<reference evidence="6 7" key="1">
    <citation type="submission" date="2020-10" db="EMBL/GenBank/DDBJ databases">
        <title>Streptomyces chromofuscus complate genome analysis.</title>
        <authorList>
            <person name="Anwar N."/>
        </authorList>
    </citation>
    <scope>NUCLEOTIDE SEQUENCE [LARGE SCALE GENOMIC DNA]</scope>
    <source>
        <strain evidence="6 7">DSM 40273</strain>
    </source>
</reference>
<keyword evidence="7" id="KW-1185">Reference proteome</keyword>
<dbReference type="Proteomes" id="UP000594008">
    <property type="component" value="Chromosome"/>
</dbReference>
<protein>
    <submittedName>
        <fullName evidence="6">TetR/AcrR family transcriptional regulator</fullName>
    </submittedName>
</protein>
<dbReference type="KEGG" id="schf:IPT68_01830"/>
<evidence type="ECO:0000259" key="5">
    <source>
        <dbReference type="PROSITE" id="PS50977"/>
    </source>
</evidence>
<sequence length="204" mass="22094">MDFGLPPPPEVRDRRVQRSRAALLSAAVRLVGERGTTALSATELAEAADVSRRVLYLHFGDRDGLLIAAAVELVTRELLPQLPPNLDDTRTALAVSRHFAERRPFYRPLLTGSCAYAAIRTVVSLFRPHSLAGARELFGDLDDRAVGEVADFFTGAMAMALTEWLVDGPTPPDPDGFAERLLRIQSLLAGARGGPGRSHTEDPA</sequence>
<dbReference type="AlphaFoldDB" id="A0A7M2TA16"/>
<dbReference type="PRINTS" id="PR00455">
    <property type="entry name" value="HTHTETR"/>
</dbReference>
<evidence type="ECO:0000313" key="7">
    <source>
        <dbReference type="Proteomes" id="UP000594008"/>
    </source>
</evidence>
<dbReference type="SUPFAM" id="SSF46689">
    <property type="entry name" value="Homeodomain-like"/>
    <property type="match status" value="1"/>
</dbReference>
<dbReference type="EMBL" id="CP063374">
    <property type="protein sequence ID" value="QOV44785.1"/>
    <property type="molecule type" value="Genomic_DNA"/>
</dbReference>
<dbReference type="InterPro" id="IPR050109">
    <property type="entry name" value="HTH-type_TetR-like_transc_reg"/>
</dbReference>
<dbReference type="GO" id="GO:0003700">
    <property type="term" value="F:DNA-binding transcription factor activity"/>
    <property type="evidence" value="ECO:0007669"/>
    <property type="project" value="TreeGrafter"/>
</dbReference>
<dbReference type="InterPro" id="IPR009057">
    <property type="entry name" value="Homeodomain-like_sf"/>
</dbReference>
<dbReference type="GO" id="GO:0000976">
    <property type="term" value="F:transcription cis-regulatory region binding"/>
    <property type="evidence" value="ECO:0007669"/>
    <property type="project" value="TreeGrafter"/>
</dbReference>
<keyword evidence="3" id="KW-0804">Transcription</keyword>
<keyword evidence="2 4" id="KW-0238">DNA-binding</keyword>
<dbReference type="Pfam" id="PF00440">
    <property type="entry name" value="TetR_N"/>
    <property type="match status" value="1"/>
</dbReference>
<proteinExistence type="predicted"/>
<evidence type="ECO:0000256" key="4">
    <source>
        <dbReference type="PROSITE-ProRule" id="PRU00335"/>
    </source>
</evidence>
<feature type="domain" description="HTH tetR-type" evidence="5">
    <location>
        <begin position="17"/>
        <end position="77"/>
    </location>
</feature>
<dbReference type="PANTHER" id="PTHR30055">
    <property type="entry name" value="HTH-TYPE TRANSCRIPTIONAL REGULATOR RUTR"/>
    <property type="match status" value="1"/>
</dbReference>
<dbReference type="PROSITE" id="PS50977">
    <property type="entry name" value="HTH_TETR_2"/>
    <property type="match status" value="1"/>
</dbReference>
<feature type="DNA-binding region" description="H-T-H motif" evidence="4">
    <location>
        <begin position="40"/>
        <end position="59"/>
    </location>
</feature>
<dbReference type="Gene3D" id="1.10.357.10">
    <property type="entry name" value="Tetracycline Repressor, domain 2"/>
    <property type="match status" value="1"/>
</dbReference>
<keyword evidence="1" id="KW-0805">Transcription regulation</keyword>